<evidence type="ECO:0000313" key="2">
    <source>
        <dbReference type="EMBL" id="NYF43656.1"/>
    </source>
</evidence>
<dbReference type="PANTHER" id="PTHR33570">
    <property type="entry name" value="4-CARBOXYMUCONOLACTONE DECARBOXYLASE FAMILY PROTEIN"/>
    <property type="match status" value="1"/>
</dbReference>
<dbReference type="RefSeq" id="WP_179827294.1">
    <property type="nucleotide sequence ID" value="NZ_JACCCO010000003.1"/>
</dbReference>
<evidence type="ECO:0000259" key="1">
    <source>
        <dbReference type="Pfam" id="PF02627"/>
    </source>
</evidence>
<dbReference type="GO" id="GO:0051920">
    <property type="term" value="F:peroxiredoxin activity"/>
    <property type="evidence" value="ECO:0007669"/>
    <property type="project" value="InterPro"/>
</dbReference>
<sequence>MNQRSDDSTRDRQARGLEIMRRVHGGDDAGDGSAAAGVGRGEGSGDFFGMTVEHLFGEVWSREGLSMRDRRLLLLGLLVGQGMDDLVEIQLDAALRTGELTPDELREIVIFLTHYAGWPRGSRLNTQVEELIARVMRA</sequence>
<dbReference type="PANTHER" id="PTHR33570:SF2">
    <property type="entry name" value="CARBOXYMUCONOLACTONE DECARBOXYLASE-LIKE DOMAIN-CONTAINING PROTEIN"/>
    <property type="match status" value="1"/>
</dbReference>
<dbReference type="InterPro" id="IPR052512">
    <property type="entry name" value="4CMD/NDH-1_regulator"/>
</dbReference>
<name>A0A852V697_9ACTN</name>
<dbReference type="EC" id="4.1.1.44" evidence="2"/>
<dbReference type="AlphaFoldDB" id="A0A852V697"/>
<organism evidence="2 3">
    <name type="scientific">Streptosporangium sandarakinum</name>
    <dbReference type="NCBI Taxonomy" id="1260955"/>
    <lineage>
        <taxon>Bacteria</taxon>
        <taxon>Bacillati</taxon>
        <taxon>Actinomycetota</taxon>
        <taxon>Actinomycetes</taxon>
        <taxon>Streptosporangiales</taxon>
        <taxon>Streptosporangiaceae</taxon>
        <taxon>Streptosporangium</taxon>
    </lineage>
</organism>
<dbReference type="InterPro" id="IPR029032">
    <property type="entry name" value="AhpD-like"/>
</dbReference>
<dbReference type="InterPro" id="IPR003779">
    <property type="entry name" value="CMD-like"/>
</dbReference>
<feature type="domain" description="Carboxymuconolactone decarboxylase-like" evidence="1">
    <location>
        <begin position="46"/>
        <end position="120"/>
    </location>
</feature>
<dbReference type="Proteomes" id="UP000576393">
    <property type="component" value="Unassembled WGS sequence"/>
</dbReference>
<keyword evidence="3" id="KW-1185">Reference proteome</keyword>
<dbReference type="GO" id="GO:0047575">
    <property type="term" value="F:4-carboxymuconolactone decarboxylase activity"/>
    <property type="evidence" value="ECO:0007669"/>
    <property type="project" value="UniProtKB-EC"/>
</dbReference>
<proteinExistence type="predicted"/>
<gene>
    <name evidence="2" type="ORF">HDA43_005883</name>
</gene>
<keyword evidence="2" id="KW-0456">Lyase</keyword>
<protein>
    <submittedName>
        <fullName evidence="2">4-carboxymuconolactone decarboxylase</fullName>
        <ecNumber evidence="2">4.1.1.44</ecNumber>
    </submittedName>
</protein>
<reference evidence="2 3" key="1">
    <citation type="submission" date="2020-07" db="EMBL/GenBank/DDBJ databases">
        <title>Sequencing the genomes of 1000 actinobacteria strains.</title>
        <authorList>
            <person name="Klenk H.-P."/>
        </authorList>
    </citation>
    <scope>NUCLEOTIDE SEQUENCE [LARGE SCALE GENOMIC DNA]</scope>
    <source>
        <strain evidence="2 3">DSM 45763</strain>
    </source>
</reference>
<dbReference type="SUPFAM" id="SSF69118">
    <property type="entry name" value="AhpD-like"/>
    <property type="match status" value="1"/>
</dbReference>
<evidence type="ECO:0000313" key="3">
    <source>
        <dbReference type="Proteomes" id="UP000576393"/>
    </source>
</evidence>
<dbReference type="Gene3D" id="1.20.1290.10">
    <property type="entry name" value="AhpD-like"/>
    <property type="match status" value="1"/>
</dbReference>
<accession>A0A852V697</accession>
<dbReference type="Pfam" id="PF02627">
    <property type="entry name" value="CMD"/>
    <property type="match status" value="1"/>
</dbReference>
<comment type="caution">
    <text evidence="2">The sequence shown here is derived from an EMBL/GenBank/DDBJ whole genome shotgun (WGS) entry which is preliminary data.</text>
</comment>
<dbReference type="EMBL" id="JACCCO010000003">
    <property type="protein sequence ID" value="NYF43656.1"/>
    <property type="molecule type" value="Genomic_DNA"/>
</dbReference>